<protein>
    <submittedName>
        <fullName evidence="13">3-ketoacyl-CoA thiolase</fullName>
    </submittedName>
</protein>
<keyword evidence="6" id="KW-0443">Lipid metabolism</keyword>
<keyword evidence="4" id="KW-0276">Fatty acid metabolism</keyword>
<dbReference type="GO" id="GO:0006635">
    <property type="term" value="P:fatty acid beta-oxidation"/>
    <property type="evidence" value="ECO:0007669"/>
    <property type="project" value="TreeGrafter"/>
</dbReference>
<keyword evidence="3 10" id="KW-0808">Transferase</keyword>
<evidence type="ECO:0000256" key="5">
    <source>
        <dbReference type="ARBA" id="ARBA00022946"/>
    </source>
</evidence>
<comment type="caution">
    <text evidence="13">The sequence shown here is derived from an EMBL/GenBank/DDBJ whole genome shotgun (WGS) entry which is preliminary data.</text>
</comment>
<keyword evidence="5" id="KW-0809">Transit peptide</keyword>
<dbReference type="Proteomes" id="UP000011731">
    <property type="component" value="Unassembled WGS sequence"/>
</dbReference>
<dbReference type="InterPro" id="IPR016039">
    <property type="entry name" value="Thiolase-like"/>
</dbReference>
<dbReference type="AlphaFoldDB" id="M3A3B1"/>
<dbReference type="GO" id="GO:0005737">
    <property type="term" value="C:cytoplasm"/>
    <property type="evidence" value="ECO:0007669"/>
    <property type="project" value="UniProtKB-ARBA"/>
</dbReference>
<feature type="domain" description="Thiolase C-terminal" evidence="12">
    <location>
        <begin position="277"/>
        <end position="397"/>
    </location>
</feature>
<dbReference type="PATRIC" id="fig|1278076.4.peg.693"/>
<dbReference type="CDD" id="cd00751">
    <property type="entry name" value="thiolase"/>
    <property type="match status" value="1"/>
</dbReference>
<proteinExistence type="inferred from homology"/>
<dbReference type="Pfam" id="PF02803">
    <property type="entry name" value="Thiolase_C"/>
    <property type="match status" value="1"/>
</dbReference>
<evidence type="ECO:0000256" key="6">
    <source>
        <dbReference type="ARBA" id="ARBA00023098"/>
    </source>
</evidence>
<dbReference type="FunFam" id="3.40.47.10:FF:000010">
    <property type="entry name" value="Acetyl-CoA acetyltransferase (Thiolase)"/>
    <property type="match status" value="1"/>
</dbReference>
<dbReference type="Pfam" id="PF00108">
    <property type="entry name" value="Thiolase_N"/>
    <property type="match status" value="1"/>
</dbReference>
<dbReference type="InterPro" id="IPR050215">
    <property type="entry name" value="Thiolase-like_sf_Thiolase"/>
</dbReference>
<dbReference type="InterPro" id="IPR002155">
    <property type="entry name" value="Thiolase"/>
</dbReference>
<keyword evidence="8 10" id="KW-0012">Acyltransferase</keyword>
<gene>
    <name evidence="13" type="ORF">G352_03344</name>
</gene>
<evidence type="ECO:0000256" key="10">
    <source>
        <dbReference type="RuleBase" id="RU003557"/>
    </source>
</evidence>
<reference evidence="13 14" key="1">
    <citation type="journal article" date="2013" name="Genome Announc.">
        <title>Draft Genome Sequence of Rhodococcus ruber Strain BKS 20-38.</title>
        <authorList>
            <person name="Bala M."/>
            <person name="Kumar S."/>
            <person name="Raghava G.P."/>
            <person name="Mayilraj S."/>
        </authorList>
    </citation>
    <scope>NUCLEOTIDE SEQUENCE [LARGE SCALE GENOMIC DNA]</scope>
    <source>
        <strain evidence="13 14">BKS 20-38</strain>
    </source>
</reference>
<comment type="similarity">
    <text evidence="2 10">Belongs to the thiolase-like superfamily. Thiolase family.</text>
</comment>
<feature type="domain" description="Thiolase N-terminal" evidence="11">
    <location>
        <begin position="5"/>
        <end position="268"/>
    </location>
</feature>
<feature type="active site" description="Acyl-thioester intermediate" evidence="9">
    <location>
        <position position="90"/>
    </location>
</feature>
<evidence type="ECO:0000256" key="4">
    <source>
        <dbReference type="ARBA" id="ARBA00022832"/>
    </source>
</evidence>
<keyword evidence="14" id="KW-1185">Reference proteome</keyword>
<dbReference type="GO" id="GO:0003988">
    <property type="term" value="F:acetyl-CoA C-acyltransferase activity"/>
    <property type="evidence" value="ECO:0007669"/>
    <property type="project" value="UniProtKB-ARBA"/>
</dbReference>
<dbReference type="EMBL" id="AOEX01000016">
    <property type="protein sequence ID" value="EME66939.1"/>
    <property type="molecule type" value="Genomic_DNA"/>
</dbReference>
<evidence type="ECO:0000313" key="14">
    <source>
        <dbReference type="Proteomes" id="UP000011731"/>
    </source>
</evidence>
<evidence type="ECO:0000256" key="1">
    <source>
        <dbReference type="ARBA" id="ARBA00004275"/>
    </source>
</evidence>
<dbReference type="PANTHER" id="PTHR43853">
    <property type="entry name" value="3-KETOACYL-COA THIOLASE, PEROXISOMAL"/>
    <property type="match status" value="1"/>
</dbReference>
<keyword evidence="7" id="KW-0576">Peroxisome</keyword>
<feature type="active site" description="Proton acceptor" evidence="9">
    <location>
        <position position="385"/>
    </location>
</feature>
<dbReference type="RefSeq" id="WP_003934754.1">
    <property type="nucleotide sequence ID" value="NZ_AOEX01000016.1"/>
</dbReference>
<dbReference type="PANTHER" id="PTHR43853:SF8">
    <property type="entry name" value="3-KETOACYL-COA THIOLASE, PEROXISOMAL"/>
    <property type="match status" value="1"/>
</dbReference>
<sequence length="399" mass="42458">MREAVIVSTARTPIAKAYRGAYNNTSAQELAAHALSHATHRAHLDPGDIDDVVLGCAMQEGSSGTNIARQAALRAGFPDSVPGMTIDRQCSSGLMAIATAAKQIIADGMQITLGGGVESISLVQNDHRNLYRSIDPWLEEHLPQVYLPMLHTAEIVAERYRISRERQDEFALCSQRRTAAAIEAGRFDAEIVPLDTIRTLVDRATGQCRTESVRLSRDEGPRPATTAGALTSLSPVLADGQVSVTATVTAGNASQLSDGASAAVLMEAREAQRRGLAPLGLYRGMAVAGCGPDEMGIGPVFAIPKLLKQHDLTVDDIGLWEINEAFASQAVFCRDHLAIDPDRVNVNGGAISLGHPYGMTGARLVGHALLEGKRRNERYVVISMCIGGGMGAASLFEIL</sequence>
<evidence type="ECO:0000256" key="3">
    <source>
        <dbReference type="ARBA" id="ARBA00022679"/>
    </source>
</evidence>
<evidence type="ECO:0000256" key="2">
    <source>
        <dbReference type="ARBA" id="ARBA00010982"/>
    </source>
</evidence>
<dbReference type="GO" id="GO:0010124">
    <property type="term" value="P:phenylacetate catabolic process"/>
    <property type="evidence" value="ECO:0007669"/>
    <property type="project" value="TreeGrafter"/>
</dbReference>
<evidence type="ECO:0000259" key="12">
    <source>
        <dbReference type="Pfam" id="PF02803"/>
    </source>
</evidence>
<dbReference type="PIRSF" id="PIRSF000429">
    <property type="entry name" value="Ac-CoA_Ac_transf"/>
    <property type="match status" value="1"/>
</dbReference>
<evidence type="ECO:0000313" key="13">
    <source>
        <dbReference type="EMBL" id="EME66939.1"/>
    </source>
</evidence>
<feature type="active site" description="Proton acceptor" evidence="9">
    <location>
        <position position="355"/>
    </location>
</feature>
<dbReference type="SUPFAM" id="SSF53901">
    <property type="entry name" value="Thiolase-like"/>
    <property type="match status" value="2"/>
</dbReference>
<evidence type="ECO:0000256" key="7">
    <source>
        <dbReference type="ARBA" id="ARBA00023140"/>
    </source>
</evidence>
<dbReference type="InterPro" id="IPR020613">
    <property type="entry name" value="Thiolase_CS"/>
</dbReference>
<evidence type="ECO:0000256" key="9">
    <source>
        <dbReference type="PIRSR" id="PIRSR000429-1"/>
    </source>
</evidence>
<evidence type="ECO:0000259" key="11">
    <source>
        <dbReference type="Pfam" id="PF00108"/>
    </source>
</evidence>
<dbReference type="PROSITE" id="PS00737">
    <property type="entry name" value="THIOLASE_2"/>
    <property type="match status" value="1"/>
</dbReference>
<dbReference type="InterPro" id="IPR020617">
    <property type="entry name" value="Thiolase_C"/>
</dbReference>
<accession>M3A3B1</accession>
<comment type="subcellular location">
    <subcellularLocation>
        <location evidence="1">Peroxisome</location>
    </subcellularLocation>
</comment>
<dbReference type="Gene3D" id="3.40.47.10">
    <property type="match status" value="1"/>
</dbReference>
<organism evidence="13 14">
    <name type="scientific">Rhodococcus ruber BKS 20-38</name>
    <dbReference type="NCBI Taxonomy" id="1278076"/>
    <lineage>
        <taxon>Bacteria</taxon>
        <taxon>Bacillati</taxon>
        <taxon>Actinomycetota</taxon>
        <taxon>Actinomycetes</taxon>
        <taxon>Mycobacteriales</taxon>
        <taxon>Nocardiaceae</taxon>
        <taxon>Rhodococcus</taxon>
    </lineage>
</organism>
<name>M3A3B1_9NOCA</name>
<dbReference type="NCBIfam" id="TIGR01930">
    <property type="entry name" value="AcCoA-C-Actrans"/>
    <property type="match status" value="1"/>
</dbReference>
<evidence type="ECO:0000256" key="8">
    <source>
        <dbReference type="ARBA" id="ARBA00023315"/>
    </source>
</evidence>
<dbReference type="InterPro" id="IPR020616">
    <property type="entry name" value="Thiolase_N"/>
</dbReference>